<dbReference type="PANTHER" id="PTHR11668:SF300">
    <property type="entry name" value="SERINE_THREONINE-PROTEIN PHOSPHATASE"/>
    <property type="match status" value="1"/>
</dbReference>
<proteinExistence type="inferred from homology"/>
<evidence type="ECO:0000256" key="4">
    <source>
        <dbReference type="ARBA" id="ARBA00022801"/>
    </source>
</evidence>
<protein>
    <recommendedName>
        <fullName evidence="11">Serine/threonine-protein phosphatase</fullName>
        <ecNumber evidence="11">3.1.3.16</ecNumber>
    </recommendedName>
</protein>
<dbReference type="GO" id="GO:0007060">
    <property type="term" value="P:male meiosis chromosome segregation"/>
    <property type="evidence" value="ECO:0007669"/>
    <property type="project" value="UniProtKB-ARBA"/>
</dbReference>
<dbReference type="GO" id="GO:0097723">
    <property type="term" value="P:amoeboid sperm motility"/>
    <property type="evidence" value="ECO:0007669"/>
    <property type="project" value="UniProtKB-ARBA"/>
</dbReference>
<comment type="catalytic activity">
    <reaction evidence="8">
        <text>O-phospho-L-seryl-[protein] + H2O = L-seryl-[protein] + phosphate</text>
        <dbReference type="Rhea" id="RHEA:20629"/>
        <dbReference type="Rhea" id="RHEA-COMP:9863"/>
        <dbReference type="Rhea" id="RHEA-COMP:11604"/>
        <dbReference type="ChEBI" id="CHEBI:15377"/>
        <dbReference type="ChEBI" id="CHEBI:29999"/>
        <dbReference type="ChEBI" id="CHEBI:43474"/>
        <dbReference type="ChEBI" id="CHEBI:83421"/>
        <dbReference type="EC" id="3.1.3.16"/>
    </reaction>
</comment>
<evidence type="ECO:0000256" key="2">
    <source>
        <dbReference type="ARBA" id="ARBA00008294"/>
    </source>
</evidence>
<dbReference type="InterPro" id="IPR004843">
    <property type="entry name" value="Calcineurin-like_PHP"/>
</dbReference>
<comment type="catalytic activity">
    <reaction evidence="9 11">
        <text>O-phospho-L-threonyl-[protein] + H2O = L-threonyl-[protein] + phosphate</text>
        <dbReference type="Rhea" id="RHEA:47004"/>
        <dbReference type="Rhea" id="RHEA-COMP:11060"/>
        <dbReference type="Rhea" id="RHEA-COMP:11605"/>
        <dbReference type="ChEBI" id="CHEBI:15377"/>
        <dbReference type="ChEBI" id="CHEBI:30013"/>
        <dbReference type="ChEBI" id="CHEBI:43474"/>
        <dbReference type="ChEBI" id="CHEBI:61977"/>
        <dbReference type="EC" id="3.1.3.16"/>
    </reaction>
</comment>
<dbReference type="Pfam" id="PF00149">
    <property type="entry name" value="Metallophos"/>
    <property type="match status" value="1"/>
</dbReference>
<evidence type="ECO:0000313" key="14">
    <source>
        <dbReference type="RefSeq" id="XP_030372749.1"/>
    </source>
</evidence>
<dbReference type="PRINTS" id="PR00114">
    <property type="entry name" value="STPHPHTASE"/>
</dbReference>
<evidence type="ECO:0000256" key="8">
    <source>
        <dbReference type="ARBA" id="ARBA00047761"/>
    </source>
</evidence>
<dbReference type="FunFam" id="3.60.21.10:FF:000026">
    <property type="entry name" value="Serine/threonine-protein phosphatase"/>
    <property type="match status" value="1"/>
</dbReference>
<dbReference type="GO" id="GO:0018991">
    <property type="term" value="P:egg-laying behavior"/>
    <property type="evidence" value="ECO:0007669"/>
    <property type="project" value="UniProtKB-ARBA"/>
</dbReference>
<evidence type="ECO:0000313" key="13">
    <source>
        <dbReference type="Proteomes" id="UP000504634"/>
    </source>
</evidence>
<comment type="cofactor">
    <cofactor evidence="1">
        <name>Mn(2+)</name>
        <dbReference type="ChEBI" id="CHEBI:29035"/>
    </cofactor>
</comment>
<dbReference type="GO" id="GO:0005737">
    <property type="term" value="C:cytoplasm"/>
    <property type="evidence" value="ECO:0007669"/>
    <property type="project" value="TreeGrafter"/>
</dbReference>
<keyword evidence="4 11" id="KW-0378">Hydrolase</keyword>
<dbReference type="AlphaFoldDB" id="A0A6J2T9P9"/>
<evidence type="ECO:0000256" key="11">
    <source>
        <dbReference type="RuleBase" id="RU004273"/>
    </source>
</evidence>
<dbReference type="Pfam" id="PF16891">
    <property type="entry name" value="STPPase_N"/>
    <property type="match status" value="1"/>
</dbReference>
<dbReference type="GO" id="GO:0004722">
    <property type="term" value="F:protein serine/threonine phosphatase activity"/>
    <property type="evidence" value="ECO:0007669"/>
    <property type="project" value="UniProtKB-EC"/>
</dbReference>
<dbReference type="GO" id="GO:0046872">
    <property type="term" value="F:metal ion binding"/>
    <property type="evidence" value="ECO:0007669"/>
    <property type="project" value="UniProtKB-KW"/>
</dbReference>
<dbReference type="InterPro" id="IPR006186">
    <property type="entry name" value="Ser/Thr-sp_prot-phosphatase"/>
</dbReference>
<accession>A0A6J2T9P9</accession>
<dbReference type="Gene3D" id="3.60.21.10">
    <property type="match status" value="1"/>
</dbReference>
<evidence type="ECO:0000256" key="6">
    <source>
        <dbReference type="ARBA" id="ARBA00023211"/>
    </source>
</evidence>
<comment type="function">
    <text evidence="10">Probable phosphatase which plays a redundant role with gsp-4 in spermatogenesis by regulating sister chromatid segregation during meiosis. In addition, involved in sperm motility by controlling the dynamic disassembly of major sperm proteins (MSP) in the spermatozoan pseudopodium.</text>
</comment>
<name>A0A6J2T9P9_DROLE</name>
<dbReference type="PROSITE" id="PS00125">
    <property type="entry name" value="SER_THR_PHOSPHATASE"/>
    <property type="match status" value="1"/>
</dbReference>
<keyword evidence="6" id="KW-0464">Manganese</keyword>
<sequence>MLTLGDIDGLIETLITLNGAYCTLDEQILRSLCLKAREVMIRQPMLLELEAPLKVCGDIHGQFSDLLRIFESCGWPPKSNYLFLGDYVDRGQQSLETICLLLAFKIRYPENFFLLRGNHECASVNRIYGFYDEVKRRYNVKLWRCFTDCFNFFPVAAVVADRIFCCHGGLSPNLHTMDQIKCLERPTDVPDQGLMCDLLWADLNHNGIGWGRNVRGVSFTFDEALVRSFLKRHKFDLMIRAHEVVEDGYEFFASRHLITLFSAPNYCGQMNNAAAVMNISYDLTCSFTILQPTVIYGSCSKTAIELYNKN</sequence>
<evidence type="ECO:0000256" key="10">
    <source>
        <dbReference type="ARBA" id="ARBA00054219"/>
    </source>
</evidence>
<dbReference type="EC" id="3.1.3.16" evidence="11"/>
<dbReference type="Proteomes" id="UP000504634">
    <property type="component" value="Unplaced"/>
</dbReference>
<dbReference type="GeneID" id="115619935"/>
<evidence type="ECO:0000256" key="1">
    <source>
        <dbReference type="ARBA" id="ARBA00001936"/>
    </source>
</evidence>
<dbReference type="CTD" id="48532"/>
<dbReference type="GO" id="GO:0031143">
    <property type="term" value="C:pseudopodium"/>
    <property type="evidence" value="ECO:0007669"/>
    <property type="project" value="UniProtKB-SubCell"/>
</dbReference>
<evidence type="ECO:0000256" key="3">
    <source>
        <dbReference type="ARBA" id="ARBA00022723"/>
    </source>
</evidence>
<dbReference type="SUPFAM" id="SSF56300">
    <property type="entry name" value="Metallo-dependent phosphatases"/>
    <property type="match status" value="1"/>
</dbReference>
<keyword evidence="13" id="KW-1185">Reference proteome</keyword>
<evidence type="ECO:0000256" key="7">
    <source>
        <dbReference type="ARBA" id="ARBA00037818"/>
    </source>
</evidence>
<dbReference type="InterPro" id="IPR031675">
    <property type="entry name" value="STPPase_N"/>
</dbReference>
<evidence type="ECO:0000259" key="12">
    <source>
        <dbReference type="PROSITE" id="PS00125"/>
    </source>
</evidence>
<dbReference type="RefSeq" id="XP_030372749.1">
    <property type="nucleotide sequence ID" value="XM_030516889.1"/>
</dbReference>
<comment type="similarity">
    <text evidence="2 11">Belongs to the PPP phosphatase family.</text>
</comment>
<dbReference type="OrthoDB" id="7810113at2759"/>
<dbReference type="InterPro" id="IPR050341">
    <property type="entry name" value="PP1_catalytic_subunit"/>
</dbReference>
<dbReference type="PANTHER" id="PTHR11668">
    <property type="entry name" value="SERINE/THREONINE PROTEIN PHOSPHATASE"/>
    <property type="match status" value="1"/>
</dbReference>
<reference evidence="14" key="1">
    <citation type="submission" date="2025-08" db="UniProtKB">
        <authorList>
            <consortium name="RefSeq"/>
        </authorList>
    </citation>
    <scope>IDENTIFICATION</scope>
    <source>
        <strain evidence="14">11010-0011.00</strain>
        <tissue evidence="14">Whole body</tissue>
    </source>
</reference>
<dbReference type="GO" id="GO:0031272">
    <property type="term" value="P:regulation of pseudopodium assembly"/>
    <property type="evidence" value="ECO:0007669"/>
    <property type="project" value="UniProtKB-ARBA"/>
</dbReference>
<comment type="subcellular location">
    <subcellularLocation>
        <location evidence="7">Cell projection</location>
        <location evidence="7">Pseudopodium</location>
    </subcellularLocation>
</comment>
<evidence type="ECO:0000256" key="9">
    <source>
        <dbReference type="ARBA" id="ARBA00048336"/>
    </source>
</evidence>
<dbReference type="GO" id="GO:0005634">
    <property type="term" value="C:nucleus"/>
    <property type="evidence" value="ECO:0007669"/>
    <property type="project" value="TreeGrafter"/>
</dbReference>
<dbReference type="InterPro" id="IPR029052">
    <property type="entry name" value="Metallo-depent_PP-like"/>
</dbReference>
<evidence type="ECO:0000256" key="5">
    <source>
        <dbReference type="ARBA" id="ARBA00022912"/>
    </source>
</evidence>
<keyword evidence="5" id="KW-0904">Protein phosphatase</keyword>
<gene>
    <name evidence="14" type="primary">LOC115619935</name>
</gene>
<keyword evidence="3" id="KW-0479">Metal-binding</keyword>
<feature type="domain" description="Serine/threonine specific protein phosphatases" evidence="12">
    <location>
        <begin position="115"/>
        <end position="120"/>
    </location>
</feature>
<dbReference type="SMART" id="SM00156">
    <property type="entry name" value="PP2Ac"/>
    <property type="match status" value="1"/>
</dbReference>
<organism evidence="13 14">
    <name type="scientific">Drosophila lebanonensis</name>
    <name type="common">Fruit fly</name>
    <name type="synonym">Scaptodrosophila lebanonensis</name>
    <dbReference type="NCBI Taxonomy" id="7225"/>
    <lineage>
        <taxon>Eukaryota</taxon>
        <taxon>Metazoa</taxon>
        <taxon>Ecdysozoa</taxon>
        <taxon>Arthropoda</taxon>
        <taxon>Hexapoda</taxon>
        <taxon>Insecta</taxon>
        <taxon>Pterygota</taxon>
        <taxon>Neoptera</taxon>
        <taxon>Endopterygota</taxon>
        <taxon>Diptera</taxon>
        <taxon>Brachycera</taxon>
        <taxon>Muscomorpha</taxon>
        <taxon>Ephydroidea</taxon>
        <taxon>Drosophilidae</taxon>
        <taxon>Scaptodrosophila</taxon>
    </lineage>
</organism>